<dbReference type="RefSeq" id="XP_030217368.1">
    <property type="nucleotide sequence ID" value="XM_030361508.1"/>
</dbReference>
<dbReference type="GeneID" id="115547340"/>
<keyword evidence="4" id="KW-1185">Reference proteome</keyword>
<gene>
    <name evidence="3" type="primary">LOC115547340</name>
</gene>
<evidence type="ECO:0000256" key="2">
    <source>
        <dbReference type="SAM" id="MobiDB-lite"/>
    </source>
</evidence>
<accession>A0A8C5B5G2</accession>
<dbReference type="OrthoDB" id="9940490at2759"/>
<evidence type="ECO:0000313" key="4">
    <source>
        <dbReference type="Proteomes" id="UP000694546"/>
    </source>
</evidence>
<dbReference type="Pfam" id="PF14944">
    <property type="entry name" value="TCRP1"/>
    <property type="match status" value="1"/>
</dbReference>
<evidence type="ECO:0000256" key="1">
    <source>
        <dbReference type="ARBA" id="ARBA00005357"/>
    </source>
</evidence>
<name>A0A8C5B5G2_GADMO</name>
<evidence type="ECO:0000313" key="3">
    <source>
        <dbReference type="Ensembl" id="ENSGMOP00000041689.1"/>
    </source>
</evidence>
<dbReference type="AlphaFoldDB" id="A0A8C5B5G2"/>
<sequence length="282" mass="30248">MRMANGLHTDQISFFYQPEIAQNPKSKGRVPSIMNPVYSPLQPGNPYGNPKNITYAGYPTGYSAAAVPQAYAHSVYHTGNAAFPQVLLLKQGWPQASMEMAGAQEGPYDPALDAGSDGRQYQASATAFRYTAGTPYKVNPMQSTGAPPPYSPSANPYQMYPIRSIYPQQNLYAQQGAYYTQPVYAAAQPHVIHHTTVVQPNSLPSTLYPTQVPTGAPSPSPAPAPRSGALPMGMVSGTTMAMSTGTLLTTPQSTQHMGAQSVTMPTYRPQGAPGYSYVTPHW</sequence>
<reference evidence="3" key="1">
    <citation type="submission" date="2025-08" db="UniProtKB">
        <authorList>
            <consortium name="Ensembl"/>
        </authorList>
    </citation>
    <scope>IDENTIFICATION</scope>
</reference>
<reference evidence="3" key="2">
    <citation type="submission" date="2025-09" db="UniProtKB">
        <authorList>
            <consortium name="Ensembl"/>
        </authorList>
    </citation>
    <scope>IDENTIFICATION</scope>
</reference>
<dbReference type="Ensembl" id="ENSGMOT00000028011.1">
    <property type="protein sequence ID" value="ENSGMOP00000041689.1"/>
    <property type="gene ID" value="ENSGMOG00000024602.1"/>
</dbReference>
<dbReference type="InterPro" id="IPR029247">
    <property type="entry name" value="FAM168A/MANI"/>
</dbReference>
<comment type="similarity">
    <text evidence="1">Belongs to the FAM168 family.</text>
</comment>
<dbReference type="KEGG" id="gmh:115547340"/>
<dbReference type="GeneTree" id="ENSGT00390000005140"/>
<dbReference type="RefSeq" id="XP_030217366.1">
    <property type="nucleotide sequence ID" value="XM_030361506.1"/>
</dbReference>
<dbReference type="PANTHER" id="PTHR31844">
    <property type="entry name" value="MYELIN-ASSOCIATED NEURITE-OUTGROWTH INHIBITOR-RELATED"/>
    <property type="match status" value="1"/>
</dbReference>
<organism evidence="3 4">
    <name type="scientific">Gadus morhua</name>
    <name type="common">Atlantic cod</name>
    <dbReference type="NCBI Taxonomy" id="8049"/>
    <lineage>
        <taxon>Eukaryota</taxon>
        <taxon>Metazoa</taxon>
        <taxon>Chordata</taxon>
        <taxon>Craniata</taxon>
        <taxon>Vertebrata</taxon>
        <taxon>Euteleostomi</taxon>
        <taxon>Actinopterygii</taxon>
        <taxon>Neopterygii</taxon>
        <taxon>Teleostei</taxon>
        <taxon>Neoteleostei</taxon>
        <taxon>Acanthomorphata</taxon>
        <taxon>Zeiogadaria</taxon>
        <taxon>Gadariae</taxon>
        <taxon>Gadiformes</taxon>
        <taxon>Gadoidei</taxon>
        <taxon>Gadidae</taxon>
        <taxon>Gadus</taxon>
    </lineage>
</organism>
<dbReference type="RefSeq" id="XP_030217367.1">
    <property type="nucleotide sequence ID" value="XM_030361507.1"/>
</dbReference>
<protein>
    <submittedName>
        <fullName evidence="3">Protein FAM168A-like</fullName>
    </submittedName>
</protein>
<feature type="region of interest" description="Disordered" evidence="2">
    <location>
        <begin position="210"/>
        <end position="231"/>
    </location>
</feature>
<dbReference type="Proteomes" id="UP000694546">
    <property type="component" value="Chromosome 7"/>
</dbReference>
<proteinExistence type="inferred from homology"/>